<feature type="compositionally biased region" description="Low complexity" evidence="1">
    <location>
        <begin position="128"/>
        <end position="168"/>
    </location>
</feature>
<gene>
    <name evidence="3" type="ORF">BDN71DRAFT_1593365</name>
</gene>
<protein>
    <submittedName>
        <fullName evidence="3">Uncharacterized protein</fullName>
    </submittedName>
</protein>
<comment type="caution">
    <text evidence="3">The sequence shown here is derived from an EMBL/GenBank/DDBJ whole genome shotgun (WGS) entry which is preliminary data.</text>
</comment>
<feature type="signal peptide" evidence="2">
    <location>
        <begin position="1"/>
        <end position="17"/>
    </location>
</feature>
<reference evidence="3" key="1">
    <citation type="submission" date="2020-11" db="EMBL/GenBank/DDBJ databases">
        <authorList>
            <consortium name="DOE Joint Genome Institute"/>
            <person name="Ahrendt S."/>
            <person name="Riley R."/>
            <person name="Andreopoulos W."/>
            <person name="Labutti K."/>
            <person name="Pangilinan J."/>
            <person name="Ruiz-Duenas F.J."/>
            <person name="Barrasa J.M."/>
            <person name="Sanchez-Garcia M."/>
            <person name="Camarero S."/>
            <person name="Miyauchi S."/>
            <person name="Serrano A."/>
            <person name="Linde D."/>
            <person name="Babiker R."/>
            <person name="Drula E."/>
            <person name="Ayuso-Fernandez I."/>
            <person name="Pacheco R."/>
            <person name="Padilla G."/>
            <person name="Ferreira P."/>
            <person name="Barriuso J."/>
            <person name="Kellner H."/>
            <person name="Castanera R."/>
            <person name="Alfaro M."/>
            <person name="Ramirez L."/>
            <person name="Pisabarro A.G."/>
            <person name="Kuo A."/>
            <person name="Tritt A."/>
            <person name="Lipzen A."/>
            <person name="He G."/>
            <person name="Yan M."/>
            <person name="Ng V."/>
            <person name="Cullen D."/>
            <person name="Martin F."/>
            <person name="Rosso M.-N."/>
            <person name="Henrissat B."/>
            <person name="Hibbett D."/>
            <person name="Martinez A.T."/>
            <person name="Grigoriev I.V."/>
        </authorList>
    </citation>
    <scope>NUCLEOTIDE SEQUENCE</scope>
    <source>
        <strain evidence="3">ATCC 90797</strain>
    </source>
</reference>
<organism evidence="3 4">
    <name type="scientific">Pleurotus eryngii</name>
    <name type="common">Boletus of the steppes</name>
    <dbReference type="NCBI Taxonomy" id="5323"/>
    <lineage>
        <taxon>Eukaryota</taxon>
        <taxon>Fungi</taxon>
        <taxon>Dikarya</taxon>
        <taxon>Basidiomycota</taxon>
        <taxon>Agaricomycotina</taxon>
        <taxon>Agaricomycetes</taxon>
        <taxon>Agaricomycetidae</taxon>
        <taxon>Agaricales</taxon>
        <taxon>Pleurotineae</taxon>
        <taxon>Pleurotaceae</taxon>
        <taxon>Pleurotus</taxon>
    </lineage>
</organism>
<sequence length="192" mass="19315">MLQFIAASLILALSASAATFTVLDVDNGRPRPSIISVRPIGVGSDGATTYEVAQAFPTGGFNTDLLKRFAGLSWGTQTEGVCVGEFVEDSLNNPAKETWTVSGSVLPLFTVTVDNPNTLSVNAQTTQPPEAGSGSAAAPPNTQGAIGSSAGASPTTSPAPASSASPSSNGAALTLSGPLIYLGVVLSPYLLF</sequence>
<feature type="chain" id="PRO_5040495961" evidence="2">
    <location>
        <begin position="18"/>
        <end position="192"/>
    </location>
</feature>
<dbReference type="OrthoDB" id="3052965at2759"/>
<accession>A0A9P6D3D9</accession>
<dbReference type="EMBL" id="MU154667">
    <property type="protein sequence ID" value="KAF9489547.1"/>
    <property type="molecule type" value="Genomic_DNA"/>
</dbReference>
<evidence type="ECO:0000256" key="2">
    <source>
        <dbReference type="SAM" id="SignalP"/>
    </source>
</evidence>
<name>A0A9P6D3D9_PLEER</name>
<evidence type="ECO:0000256" key="1">
    <source>
        <dbReference type="SAM" id="MobiDB-lite"/>
    </source>
</evidence>
<dbReference type="Proteomes" id="UP000807025">
    <property type="component" value="Unassembled WGS sequence"/>
</dbReference>
<keyword evidence="2" id="KW-0732">Signal</keyword>
<evidence type="ECO:0000313" key="4">
    <source>
        <dbReference type="Proteomes" id="UP000807025"/>
    </source>
</evidence>
<feature type="region of interest" description="Disordered" evidence="1">
    <location>
        <begin position="119"/>
        <end position="168"/>
    </location>
</feature>
<proteinExistence type="predicted"/>
<evidence type="ECO:0000313" key="3">
    <source>
        <dbReference type="EMBL" id="KAF9489547.1"/>
    </source>
</evidence>
<keyword evidence="4" id="KW-1185">Reference proteome</keyword>
<dbReference type="AlphaFoldDB" id="A0A9P6D3D9"/>